<comment type="caution">
    <text evidence="1">The sequence shown here is derived from an EMBL/GenBank/DDBJ whole genome shotgun (WGS) entry which is preliminary data.</text>
</comment>
<dbReference type="EMBL" id="CANTFM010000749">
    <property type="protein sequence ID" value="CAI5729149.1"/>
    <property type="molecule type" value="Genomic_DNA"/>
</dbReference>
<evidence type="ECO:0000313" key="2">
    <source>
        <dbReference type="Proteomes" id="UP001162029"/>
    </source>
</evidence>
<name>A0AAV0U172_9STRA</name>
<gene>
    <name evidence="1" type="ORF">PDE001_LOCUS4190</name>
</gene>
<dbReference type="Proteomes" id="UP001162029">
    <property type="component" value="Unassembled WGS sequence"/>
</dbReference>
<reference evidence="1" key="1">
    <citation type="submission" date="2022-12" db="EMBL/GenBank/DDBJ databases">
        <authorList>
            <person name="Webb A."/>
        </authorList>
    </citation>
    <scope>NUCLEOTIDE SEQUENCE</scope>
    <source>
        <strain evidence="1">Pd1</strain>
    </source>
</reference>
<sequence>MMVAFYRSKSLVQTRLNTFQRNCRCLIAVPDQLSPEDPADVTVIPGSVAFVTKKQPSIDIPKATWTELWQRP</sequence>
<proteinExistence type="predicted"/>
<accession>A0AAV0U172</accession>
<dbReference type="AlphaFoldDB" id="A0AAV0U172"/>
<keyword evidence="2" id="KW-1185">Reference proteome</keyword>
<organism evidence="1 2">
    <name type="scientific">Peronospora destructor</name>
    <dbReference type="NCBI Taxonomy" id="86335"/>
    <lineage>
        <taxon>Eukaryota</taxon>
        <taxon>Sar</taxon>
        <taxon>Stramenopiles</taxon>
        <taxon>Oomycota</taxon>
        <taxon>Peronosporomycetes</taxon>
        <taxon>Peronosporales</taxon>
        <taxon>Peronosporaceae</taxon>
        <taxon>Peronospora</taxon>
    </lineage>
</organism>
<protein>
    <submittedName>
        <fullName evidence="1">Uncharacterized protein</fullName>
    </submittedName>
</protein>
<evidence type="ECO:0000313" key="1">
    <source>
        <dbReference type="EMBL" id="CAI5729149.1"/>
    </source>
</evidence>